<protein>
    <submittedName>
        <fullName evidence="3">Rhodanese-like domain-containing protein</fullName>
    </submittedName>
</protein>
<dbReference type="PROSITE" id="PS50206">
    <property type="entry name" value="RHODANESE_3"/>
    <property type="match status" value="1"/>
</dbReference>
<keyword evidence="1" id="KW-0812">Transmembrane</keyword>
<organism evidence="3 4">
    <name type="scientific">Paraglaciecola aquimarina</name>
    <dbReference type="NCBI Taxonomy" id="1235557"/>
    <lineage>
        <taxon>Bacteria</taxon>
        <taxon>Pseudomonadati</taxon>
        <taxon>Pseudomonadota</taxon>
        <taxon>Gammaproteobacteria</taxon>
        <taxon>Alteromonadales</taxon>
        <taxon>Alteromonadaceae</taxon>
        <taxon>Paraglaciecola</taxon>
    </lineage>
</organism>
<keyword evidence="4" id="KW-1185">Reference proteome</keyword>
<dbReference type="Gene3D" id="3.40.250.10">
    <property type="entry name" value="Rhodanese-like domain"/>
    <property type="match status" value="1"/>
</dbReference>
<dbReference type="Pfam" id="PF00581">
    <property type="entry name" value="Rhodanese"/>
    <property type="match status" value="1"/>
</dbReference>
<comment type="caution">
    <text evidence="3">The sequence shown here is derived from an EMBL/GenBank/DDBJ whole genome shotgun (WGS) entry which is preliminary data.</text>
</comment>
<evidence type="ECO:0000259" key="2">
    <source>
        <dbReference type="PROSITE" id="PS50206"/>
    </source>
</evidence>
<dbReference type="EMBL" id="JAWDIO010000002">
    <property type="protein sequence ID" value="MDU0356259.1"/>
    <property type="molecule type" value="Genomic_DNA"/>
</dbReference>
<dbReference type="RefSeq" id="WP_316027757.1">
    <property type="nucleotide sequence ID" value="NZ_JAWDIO010000002.1"/>
</dbReference>
<dbReference type="CDD" id="cd00158">
    <property type="entry name" value="RHOD"/>
    <property type="match status" value="1"/>
</dbReference>
<dbReference type="PANTHER" id="PTHR43031">
    <property type="entry name" value="FAD-DEPENDENT OXIDOREDUCTASE"/>
    <property type="match status" value="1"/>
</dbReference>
<reference evidence="3 4" key="1">
    <citation type="submission" date="2023-10" db="EMBL/GenBank/DDBJ databases">
        <title>Glaciecola aquimarina strain GGW-M5 nov., isolated from a coastal seawater.</title>
        <authorList>
            <person name="Bayburt H."/>
            <person name="Kim J.M."/>
            <person name="Choi B.J."/>
            <person name="Jeon C.O."/>
        </authorList>
    </citation>
    <scope>NUCLEOTIDE SEQUENCE [LARGE SCALE GENOMIC DNA]</scope>
    <source>
        <strain evidence="3 4">KCTC 32108</strain>
    </source>
</reference>
<accession>A0ABU3T1V9</accession>
<gene>
    <name evidence="3" type="ORF">RS130_22355</name>
</gene>
<dbReference type="SMART" id="SM00450">
    <property type="entry name" value="RHOD"/>
    <property type="match status" value="1"/>
</dbReference>
<dbReference type="InterPro" id="IPR036873">
    <property type="entry name" value="Rhodanese-like_dom_sf"/>
</dbReference>
<feature type="transmembrane region" description="Helical" evidence="1">
    <location>
        <begin position="12"/>
        <end position="30"/>
    </location>
</feature>
<keyword evidence="1" id="KW-0472">Membrane</keyword>
<dbReference type="PANTHER" id="PTHR43031:SF18">
    <property type="entry name" value="RHODANESE-RELATED SULFURTRANSFERASES"/>
    <property type="match status" value="1"/>
</dbReference>
<dbReference type="SUPFAM" id="SSF52821">
    <property type="entry name" value="Rhodanese/Cell cycle control phosphatase"/>
    <property type="match status" value="1"/>
</dbReference>
<name>A0ABU3T1V9_9ALTE</name>
<dbReference type="Proteomes" id="UP001247805">
    <property type="component" value="Unassembled WGS sequence"/>
</dbReference>
<evidence type="ECO:0000256" key="1">
    <source>
        <dbReference type="SAM" id="Phobius"/>
    </source>
</evidence>
<evidence type="ECO:0000313" key="4">
    <source>
        <dbReference type="Proteomes" id="UP001247805"/>
    </source>
</evidence>
<feature type="domain" description="Rhodanese" evidence="2">
    <location>
        <begin position="50"/>
        <end position="141"/>
    </location>
</feature>
<dbReference type="InterPro" id="IPR050229">
    <property type="entry name" value="GlpE_sulfurtransferase"/>
</dbReference>
<evidence type="ECO:0000313" key="3">
    <source>
        <dbReference type="EMBL" id="MDU0356259.1"/>
    </source>
</evidence>
<proteinExistence type="predicted"/>
<sequence>MDQMVEFVTNHYILSGIFVALVVAIIYTTVASQLSSLKELSTHEATLLINKEDAYILDVRPAADFKKGHILGAQQIKAELITKADFSSLEKLKSKPIIVVCAMGMTAKRTASQMVKAGFENVSVLKGGMNAWQAASLPINK</sequence>
<keyword evidence="1" id="KW-1133">Transmembrane helix</keyword>
<dbReference type="InterPro" id="IPR001763">
    <property type="entry name" value="Rhodanese-like_dom"/>
</dbReference>